<organism evidence="1 2">
    <name type="scientific">Rheinheimera pacifica</name>
    <dbReference type="NCBI Taxonomy" id="173990"/>
    <lineage>
        <taxon>Bacteria</taxon>
        <taxon>Pseudomonadati</taxon>
        <taxon>Pseudomonadota</taxon>
        <taxon>Gammaproteobacteria</taxon>
        <taxon>Chromatiales</taxon>
        <taxon>Chromatiaceae</taxon>
        <taxon>Rheinheimera</taxon>
    </lineage>
</organism>
<name>A0A1H6LIA2_9GAMM</name>
<dbReference type="AlphaFoldDB" id="A0A1H6LIA2"/>
<protein>
    <submittedName>
        <fullName evidence="1">Uncharacterized protein</fullName>
    </submittedName>
</protein>
<dbReference type="EMBL" id="FNXF01000006">
    <property type="protein sequence ID" value="SEH88282.1"/>
    <property type="molecule type" value="Genomic_DNA"/>
</dbReference>
<reference evidence="2" key="1">
    <citation type="submission" date="2016-10" db="EMBL/GenBank/DDBJ databases">
        <authorList>
            <person name="Varghese N."/>
            <person name="Submissions S."/>
        </authorList>
    </citation>
    <scope>NUCLEOTIDE SEQUENCE [LARGE SCALE GENOMIC DNA]</scope>
    <source>
        <strain evidence="2">DSM 17616</strain>
    </source>
</reference>
<sequence>MSLNVAELSATMLQAFNSELSDKWPDIKDYAAVEAKKLAENLVMIERLQLAGEITPQQARLHHQIQRNTTRTVLLTVTGLSRVAVEQAINAAMNALKDSVNGALNFTLL</sequence>
<dbReference type="Proteomes" id="UP000199371">
    <property type="component" value="Unassembled WGS sequence"/>
</dbReference>
<dbReference type="STRING" id="173990.SAMN05660691_01932"/>
<keyword evidence="2" id="KW-1185">Reference proteome</keyword>
<evidence type="ECO:0000313" key="1">
    <source>
        <dbReference type="EMBL" id="SEH88282.1"/>
    </source>
</evidence>
<evidence type="ECO:0000313" key="2">
    <source>
        <dbReference type="Proteomes" id="UP000199371"/>
    </source>
</evidence>
<dbReference type="RefSeq" id="WP_092792746.1">
    <property type="nucleotide sequence ID" value="NZ_FNXF01000006.1"/>
</dbReference>
<gene>
    <name evidence="1" type="ORF">SAMN05660691_01932</name>
</gene>
<accession>A0A1H6LIA2</accession>
<proteinExistence type="predicted"/>
<dbReference type="OrthoDB" id="7567545at2"/>